<feature type="transmembrane region" description="Helical" evidence="1">
    <location>
        <begin position="12"/>
        <end position="38"/>
    </location>
</feature>
<gene>
    <name evidence="2" type="ORF">DM484_27225</name>
</gene>
<dbReference type="AlphaFoldDB" id="A0A2W4QIK9"/>
<keyword evidence="1" id="KW-1133">Transmembrane helix</keyword>
<organism evidence="2 3">
    <name type="scientific">Candidatus Methylumidiphilus alinenensis</name>
    <dbReference type="NCBI Taxonomy" id="2202197"/>
    <lineage>
        <taxon>Bacteria</taxon>
        <taxon>Pseudomonadati</taxon>
        <taxon>Pseudomonadota</taxon>
        <taxon>Gammaproteobacteria</taxon>
        <taxon>Methylococcales</taxon>
        <taxon>Candidatus Methylumidiphilus</taxon>
    </lineage>
</organism>
<comment type="caution">
    <text evidence="2">The sequence shown here is derived from an EMBL/GenBank/DDBJ whole genome shotgun (WGS) entry which is preliminary data.</text>
</comment>
<dbReference type="EMBL" id="QJPH01000535">
    <property type="protein sequence ID" value="PZN71066.1"/>
    <property type="molecule type" value="Genomic_DNA"/>
</dbReference>
<keyword evidence="1" id="KW-0472">Membrane</keyword>
<evidence type="ECO:0008006" key="4">
    <source>
        <dbReference type="Google" id="ProtNLM"/>
    </source>
</evidence>
<dbReference type="InterPro" id="IPR025498">
    <property type="entry name" value="DUF4389"/>
</dbReference>
<protein>
    <recommendedName>
        <fullName evidence="4">DUF4389 domain-containing protein</fullName>
    </recommendedName>
</protein>
<accession>A0A2W4QIK9</accession>
<keyword evidence="1" id="KW-0812">Transmembrane</keyword>
<sequence length="92" mass="10669">MNSSNQIPSNAIVRLLFVVMFNIINMIVGKLILILAFYQFICHLFTGSVSERSVRWGEAMSNWTLRIFLFMTYKTEHMPFPFHKLGPDPDQG</sequence>
<dbReference type="Pfam" id="PF14333">
    <property type="entry name" value="DUF4389"/>
    <property type="match status" value="1"/>
</dbReference>
<reference evidence="2 3" key="1">
    <citation type="journal article" date="2018" name="Aquat. Microb. Ecol.">
        <title>Gammaproteobacterial methanotrophs dominate.</title>
        <authorList>
            <person name="Rissanen A.J."/>
            <person name="Saarenheimo J."/>
            <person name="Tiirola M."/>
            <person name="Peura S."/>
            <person name="Aalto S.L."/>
            <person name="Karvinen A."/>
            <person name="Nykanen H."/>
        </authorList>
    </citation>
    <scope>NUCLEOTIDE SEQUENCE [LARGE SCALE GENOMIC DNA]</scope>
    <source>
        <strain evidence="2">AMbin10</strain>
    </source>
</reference>
<evidence type="ECO:0000313" key="2">
    <source>
        <dbReference type="EMBL" id="PZN71066.1"/>
    </source>
</evidence>
<proteinExistence type="predicted"/>
<name>A0A2W4QIK9_9GAMM</name>
<evidence type="ECO:0000256" key="1">
    <source>
        <dbReference type="SAM" id="Phobius"/>
    </source>
</evidence>
<dbReference type="Proteomes" id="UP000249396">
    <property type="component" value="Unassembled WGS sequence"/>
</dbReference>
<evidence type="ECO:0000313" key="3">
    <source>
        <dbReference type="Proteomes" id="UP000249396"/>
    </source>
</evidence>